<dbReference type="RefSeq" id="XP_031378512.1">
    <property type="nucleotide sequence ID" value="XM_031522652.1"/>
</dbReference>
<evidence type="ECO:0000313" key="5">
    <source>
        <dbReference type="RefSeq" id="XP_031378512.1"/>
    </source>
</evidence>
<dbReference type="InterPro" id="IPR044974">
    <property type="entry name" value="Disease_R_plants"/>
</dbReference>
<dbReference type="AlphaFoldDB" id="A0A6P8C4S9"/>
<reference evidence="4" key="1">
    <citation type="journal article" date="2020" name="Plant Biotechnol. J.">
        <title>The pomegranate (Punica granatum L.) draft genome dissects genetic divergence between soft- and hard-seeded cultivars.</title>
        <authorList>
            <person name="Luo X."/>
            <person name="Li H."/>
            <person name="Wu Z."/>
            <person name="Yao W."/>
            <person name="Zhao P."/>
            <person name="Cao D."/>
            <person name="Yu H."/>
            <person name="Li K."/>
            <person name="Poudel K."/>
            <person name="Zhao D."/>
            <person name="Zhang F."/>
            <person name="Xia X."/>
            <person name="Chen L."/>
            <person name="Wang Q."/>
            <person name="Jing D."/>
            <person name="Cao S."/>
        </authorList>
    </citation>
    <scope>NUCLEOTIDE SEQUENCE [LARGE SCALE GENOMIC DNA]</scope>
    <source>
        <strain evidence="4">cv. Tunisia</strain>
    </source>
</reference>
<dbReference type="InterPro" id="IPR002182">
    <property type="entry name" value="NB-ARC"/>
</dbReference>
<gene>
    <name evidence="5" type="primary">LOC116193911</name>
</gene>
<reference evidence="5" key="2">
    <citation type="submission" date="2025-08" db="UniProtKB">
        <authorList>
            <consortium name="RefSeq"/>
        </authorList>
    </citation>
    <scope>IDENTIFICATION</scope>
    <source>
        <tissue evidence="5">Leaf</tissue>
    </source>
</reference>
<evidence type="ECO:0000256" key="1">
    <source>
        <dbReference type="ARBA" id="ARBA00023027"/>
    </source>
</evidence>
<dbReference type="PANTHER" id="PTHR11017">
    <property type="entry name" value="LEUCINE-RICH REPEAT-CONTAINING PROTEIN"/>
    <property type="match status" value="1"/>
</dbReference>
<dbReference type="InterPro" id="IPR027417">
    <property type="entry name" value="P-loop_NTPase"/>
</dbReference>
<feature type="transmembrane region" description="Helical" evidence="2">
    <location>
        <begin position="12"/>
        <end position="33"/>
    </location>
</feature>
<keyword evidence="1" id="KW-0520">NAD</keyword>
<dbReference type="SMART" id="SM00255">
    <property type="entry name" value="TIR"/>
    <property type="match status" value="1"/>
</dbReference>
<dbReference type="GO" id="GO:0007165">
    <property type="term" value="P:signal transduction"/>
    <property type="evidence" value="ECO:0007669"/>
    <property type="project" value="InterPro"/>
</dbReference>
<evidence type="ECO:0000313" key="4">
    <source>
        <dbReference type="Proteomes" id="UP000515151"/>
    </source>
</evidence>
<dbReference type="InterPro" id="IPR035897">
    <property type="entry name" value="Toll_tir_struct_dom_sf"/>
</dbReference>
<dbReference type="Gene3D" id="3.40.50.300">
    <property type="entry name" value="P-loop containing nucleotide triphosphate hydrolases"/>
    <property type="match status" value="1"/>
</dbReference>
<evidence type="ECO:0000256" key="2">
    <source>
        <dbReference type="SAM" id="Phobius"/>
    </source>
</evidence>
<dbReference type="PANTHER" id="PTHR11017:SF570">
    <property type="entry name" value="DISEASE RESISTANCE PROTEIN (TIR-NBS CLASS)-RELATED"/>
    <property type="match status" value="1"/>
</dbReference>
<dbReference type="SUPFAM" id="SSF52540">
    <property type="entry name" value="P-loop containing nucleoside triphosphate hydrolases"/>
    <property type="match status" value="1"/>
</dbReference>
<feature type="domain" description="TIR" evidence="3">
    <location>
        <begin position="76"/>
        <end position="243"/>
    </location>
</feature>
<dbReference type="FunFam" id="3.40.50.10140:FF:000007">
    <property type="entry name" value="Disease resistance protein (TIR-NBS-LRR class)"/>
    <property type="match status" value="1"/>
</dbReference>
<dbReference type="GO" id="GO:0043531">
    <property type="term" value="F:ADP binding"/>
    <property type="evidence" value="ECO:0007669"/>
    <property type="project" value="InterPro"/>
</dbReference>
<keyword evidence="2" id="KW-0472">Membrane</keyword>
<accession>A0A6P8C4S9</accession>
<dbReference type="Gene3D" id="3.40.50.10140">
    <property type="entry name" value="Toll/interleukin-1 receptor homology (TIR) domain"/>
    <property type="match status" value="1"/>
</dbReference>
<dbReference type="GeneID" id="116193911"/>
<protein>
    <submittedName>
        <fullName evidence="5">TMV resistance protein N-like</fullName>
    </submittedName>
</protein>
<dbReference type="Pfam" id="PF01582">
    <property type="entry name" value="TIR"/>
    <property type="match status" value="1"/>
</dbReference>
<keyword evidence="4" id="KW-1185">Reference proteome</keyword>
<keyword evidence="2" id="KW-0812">Transmembrane</keyword>
<dbReference type="OrthoDB" id="1719821at2759"/>
<evidence type="ECO:0000259" key="3">
    <source>
        <dbReference type="PROSITE" id="PS50104"/>
    </source>
</evidence>
<dbReference type="InterPro" id="IPR000157">
    <property type="entry name" value="TIR_dom"/>
</dbReference>
<dbReference type="PROSITE" id="PS50104">
    <property type="entry name" value="TIR"/>
    <property type="match status" value="1"/>
</dbReference>
<dbReference type="Proteomes" id="UP000515151">
    <property type="component" value="Chromosome 2"/>
</dbReference>
<keyword evidence="2" id="KW-1133">Transmembrane helix</keyword>
<dbReference type="Pfam" id="PF00931">
    <property type="entry name" value="NB-ARC"/>
    <property type="match status" value="1"/>
</dbReference>
<proteinExistence type="predicted"/>
<name>A0A6P8C4S9_PUNGR</name>
<dbReference type="GO" id="GO:0006952">
    <property type="term" value="P:defense response"/>
    <property type="evidence" value="ECO:0007669"/>
    <property type="project" value="InterPro"/>
</dbReference>
<organism evidence="4 5">
    <name type="scientific">Punica granatum</name>
    <name type="common">Pomegranate</name>
    <dbReference type="NCBI Taxonomy" id="22663"/>
    <lineage>
        <taxon>Eukaryota</taxon>
        <taxon>Viridiplantae</taxon>
        <taxon>Streptophyta</taxon>
        <taxon>Embryophyta</taxon>
        <taxon>Tracheophyta</taxon>
        <taxon>Spermatophyta</taxon>
        <taxon>Magnoliopsida</taxon>
        <taxon>eudicotyledons</taxon>
        <taxon>Gunneridae</taxon>
        <taxon>Pentapetalae</taxon>
        <taxon>rosids</taxon>
        <taxon>malvids</taxon>
        <taxon>Myrtales</taxon>
        <taxon>Lythraceae</taxon>
        <taxon>Punica</taxon>
    </lineage>
</organism>
<dbReference type="SUPFAM" id="SSF52200">
    <property type="entry name" value="Toll/Interleukin receptor TIR domain"/>
    <property type="match status" value="1"/>
</dbReference>
<sequence length="500" mass="56137">MVTDGSPWLSWWACLCVAFLSSFVSILVTVFVMKKRSRSTAESAATTSNDAFSSGTGGGCRVEASCSSSVSGQPGYEYDVFLSFRGEDTRKGFTDGLYTALEGARICVFRDNERLGIGKEIGPELLQGIKRSSISIPIFSENYASSKWCLKEFAFMMECREARQQIVLPIFYDVTPNEVQHQTGSYARAFRQHTKKQDPGTVQRWRRALAEVGSLKGWELKNETNGHQGKLIKMIVTKVLRKLKNAHLCVNNKLVGIDNHMKAVMRMLSVDAPDVRFIGIWGMGGIGKTTLAKVIYNQILDDFDSCSFLQDVRETSGRSHNGLRQLQSQLVTDLLKCDRLEFASIDEGKTYFLLFPSLVVQKAIGIPYANFLFFLSFIFLEQGSKNIEAIRLEYQIGLECCCFTPSQFRKLSKLRYLQLDCANLAGDFENLLPALRWLRWKVPSLNCTATNLNVKGLLILDLSNSMVTHNWNAWNSIQVSANTLNSLIDSVVYGKFGDTY</sequence>